<name>A0ABS5J697_9BACT</name>
<protein>
    <submittedName>
        <fullName evidence="1">Uncharacterized protein</fullName>
    </submittedName>
</protein>
<proteinExistence type="predicted"/>
<evidence type="ECO:0000313" key="1">
    <source>
        <dbReference type="EMBL" id="MBS0030704.1"/>
    </source>
</evidence>
<gene>
    <name evidence="1" type="ORF">KE626_25485</name>
</gene>
<dbReference type="EMBL" id="JAGTXB010000017">
    <property type="protein sequence ID" value="MBS0030704.1"/>
    <property type="molecule type" value="Genomic_DNA"/>
</dbReference>
<dbReference type="RefSeq" id="WP_211975844.1">
    <property type="nucleotide sequence ID" value="NZ_CBFHAM010000035.1"/>
</dbReference>
<reference evidence="1 2" key="1">
    <citation type="submission" date="2021-04" db="EMBL/GenBank/DDBJ databases">
        <title>Chitinophaga sp. nov., isolated from the rhizosphere soil.</title>
        <authorList>
            <person name="He S."/>
        </authorList>
    </citation>
    <scope>NUCLEOTIDE SEQUENCE [LARGE SCALE GENOMIC DNA]</scope>
    <source>
        <strain evidence="1 2">2R12</strain>
    </source>
</reference>
<dbReference type="Proteomes" id="UP000676386">
    <property type="component" value="Unassembled WGS sequence"/>
</dbReference>
<evidence type="ECO:0000313" key="2">
    <source>
        <dbReference type="Proteomes" id="UP000676386"/>
    </source>
</evidence>
<accession>A0ABS5J697</accession>
<organism evidence="1 2">
    <name type="scientific">Chitinophaga hostae</name>
    <dbReference type="NCBI Taxonomy" id="2831022"/>
    <lineage>
        <taxon>Bacteria</taxon>
        <taxon>Pseudomonadati</taxon>
        <taxon>Bacteroidota</taxon>
        <taxon>Chitinophagia</taxon>
        <taxon>Chitinophagales</taxon>
        <taxon>Chitinophagaceae</taxon>
        <taxon>Chitinophaga</taxon>
    </lineage>
</organism>
<sequence length="123" mass="13725">MKKILKIAGGIAVVITLVCNLQYALMSFDITNSSNKASAAWVDTNGSGNRYCGVTGDKTFRTGSWVWVNDDYYHVVEHWIGYDTGYYVFYPNNSGNQCGAEYNAFTPHNNYHDVTNIPPTQVP</sequence>
<comment type="caution">
    <text evidence="1">The sequence shown here is derived from an EMBL/GenBank/DDBJ whole genome shotgun (WGS) entry which is preliminary data.</text>
</comment>
<keyword evidence="2" id="KW-1185">Reference proteome</keyword>